<evidence type="ECO:0000313" key="4">
    <source>
        <dbReference type="Proteomes" id="UP001500064"/>
    </source>
</evidence>
<name>A0ABP4QXC6_9ACTN</name>
<reference evidence="4" key="1">
    <citation type="journal article" date="2019" name="Int. J. Syst. Evol. Microbiol.">
        <title>The Global Catalogue of Microorganisms (GCM) 10K type strain sequencing project: providing services to taxonomists for standard genome sequencing and annotation.</title>
        <authorList>
            <consortium name="The Broad Institute Genomics Platform"/>
            <consortium name="The Broad Institute Genome Sequencing Center for Infectious Disease"/>
            <person name="Wu L."/>
            <person name="Ma J."/>
        </authorList>
    </citation>
    <scope>NUCLEOTIDE SEQUENCE [LARGE SCALE GENOMIC DNA]</scope>
    <source>
        <strain evidence="4">JCM 13929</strain>
    </source>
</reference>
<feature type="transmembrane region" description="Helical" evidence="2">
    <location>
        <begin position="77"/>
        <end position="104"/>
    </location>
</feature>
<evidence type="ECO:0000313" key="3">
    <source>
        <dbReference type="EMBL" id="GAA1624409.1"/>
    </source>
</evidence>
<feature type="compositionally biased region" description="Low complexity" evidence="1">
    <location>
        <begin position="145"/>
        <end position="161"/>
    </location>
</feature>
<keyword evidence="2" id="KW-0812">Transmembrane</keyword>
<evidence type="ECO:0000256" key="2">
    <source>
        <dbReference type="SAM" id="Phobius"/>
    </source>
</evidence>
<accession>A0ABP4QXC6</accession>
<keyword evidence="4" id="KW-1185">Reference proteome</keyword>
<comment type="caution">
    <text evidence="3">The sequence shown here is derived from an EMBL/GenBank/DDBJ whole genome shotgun (WGS) entry which is preliminary data.</text>
</comment>
<gene>
    <name evidence="3" type="ORF">GCM10009733_021340</name>
</gene>
<keyword evidence="2" id="KW-0472">Membrane</keyword>
<feature type="region of interest" description="Disordered" evidence="1">
    <location>
        <begin position="119"/>
        <end position="185"/>
    </location>
</feature>
<dbReference type="Proteomes" id="UP001500064">
    <property type="component" value="Unassembled WGS sequence"/>
</dbReference>
<protein>
    <submittedName>
        <fullName evidence="3">Uncharacterized protein</fullName>
    </submittedName>
</protein>
<dbReference type="EMBL" id="BAAAMU010000011">
    <property type="protein sequence ID" value="GAA1624409.1"/>
    <property type="molecule type" value="Genomic_DNA"/>
</dbReference>
<sequence length="263" mass="28482">MMGTLLLAMAIAAGVTGLLYRRQQPHVRQAIRLGCRAGGAQLTADTRGGFRRMRSYYRARQEDLRKRDDFGARLESALLGGAAAFFTTVLSVPFAIGLTGWALVRGVRTGWRTYRTERERAQPVDAVETAAEPADVTPPHDTPSDDAISTAPSAPASAVPPELRPAAPTESTRTERDVPMSTEQPLVTGEAHALRPAQRQFERLASELSDLLTSLDNMQAGLLRLLAEGTDVVTQLPLLKESIGQAKRRSEEIAEAIGKKIGD</sequence>
<evidence type="ECO:0000256" key="1">
    <source>
        <dbReference type="SAM" id="MobiDB-lite"/>
    </source>
</evidence>
<proteinExistence type="predicted"/>
<keyword evidence="2" id="KW-1133">Transmembrane helix</keyword>
<organism evidence="3 4">
    <name type="scientific">Nonomuraea maheshkhaliensis</name>
    <dbReference type="NCBI Taxonomy" id="419590"/>
    <lineage>
        <taxon>Bacteria</taxon>
        <taxon>Bacillati</taxon>
        <taxon>Actinomycetota</taxon>
        <taxon>Actinomycetes</taxon>
        <taxon>Streptosporangiales</taxon>
        <taxon>Streptosporangiaceae</taxon>
        <taxon>Nonomuraea</taxon>
    </lineage>
</organism>